<dbReference type="GO" id="GO:0005509">
    <property type="term" value="F:calcium ion binding"/>
    <property type="evidence" value="ECO:0007669"/>
    <property type="project" value="InterPro"/>
</dbReference>
<evidence type="ECO:0000313" key="4">
    <source>
        <dbReference type="Proteomes" id="UP000179807"/>
    </source>
</evidence>
<organism evidence="3 4">
    <name type="scientific">Tritrichomonas foetus</name>
    <dbReference type="NCBI Taxonomy" id="1144522"/>
    <lineage>
        <taxon>Eukaryota</taxon>
        <taxon>Metamonada</taxon>
        <taxon>Parabasalia</taxon>
        <taxon>Tritrichomonadida</taxon>
        <taxon>Tritrichomonadidae</taxon>
        <taxon>Tritrichomonas</taxon>
    </lineage>
</organism>
<dbReference type="EMBL" id="MLAK01000904">
    <property type="protein sequence ID" value="OHT01607.1"/>
    <property type="molecule type" value="Genomic_DNA"/>
</dbReference>
<dbReference type="Gene3D" id="1.10.238.10">
    <property type="entry name" value="EF-hand"/>
    <property type="match status" value="1"/>
</dbReference>
<evidence type="ECO:0000256" key="1">
    <source>
        <dbReference type="ARBA" id="ARBA00022737"/>
    </source>
</evidence>
<comment type="caution">
    <text evidence="3">The sequence shown here is derived from an EMBL/GenBank/DDBJ whole genome shotgun (WGS) entry which is preliminary data.</text>
</comment>
<dbReference type="RefSeq" id="XP_068354743.1">
    <property type="nucleotide sequence ID" value="XM_068493723.1"/>
</dbReference>
<accession>A0A1J4JR03</accession>
<dbReference type="Proteomes" id="UP000179807">
    <property type="component" value="Unassembled WGS sequence"/>
</dbReference>
<feature type="domain" description="EF-hand" evidence="2">
    <location>
        <begin position="54"/>
        <end position="89"/>
    </location>
</feature>
<dbReference type="GO" id="GO:0016460">
    <property type="term" value="C:myosin II complex"/>
    <property type="evidence" value="ECO:0007669"/>
    <property type="project" value="TreeGrafter"/>
</dbReference>
<dbReference type="FunFam" id="1.10.238.10:FF:000001">
    <property type="entry name" value="Calmodulin 1"/>
    <property type="match status" value="1"/>
</dbReference>
<keyword evidence="1" id="KW-0677">Repeat</keyword>
<reference evidence="3" key="1">
    <citation type="submission" date="2016-10" db="EMBL/GenBank/DDBJ databases">
        <authorList>
            <person name="Benchimol M."/>
            <person name="Almeida L.G."/>
            <person name="Vasconcelos A.T."/>
            <person name="Perreira-Neves A."/>
            <person name="Rosa I.A."/>
            <person name="Tasca T."/>
            <person name="Bogo M.R."/>
            <person name="de Souza W."/>
        </authorList>
    </citation>
    <scope>NUCLEOTIDE SEQUENCE [LARGE SCALE GENOMIC DNA]</scope>
    <source>
        <strain evidence="3">K</strain>
    </source>
</reference>
<sequence>MNLKDLPKALKAIGIVITTEDFINIQNTVIADEQACIDLPEFISIIYYFLRATDTQEELIRAFAVFDNDHDGKIPIDAMTQILTNLKHSIPKDKVEGILNEMKDDDDMIDYKALIKRLRP</sequence>
<dbReference type="SUPFAM" id="SSF47473">
    <property type="entry name" value="EF-hand"/>
    <property type="match status" value="1"/>
</dbReference>
<evidence type="ECO:0000259" key="2">
    <source>
        <dbReference type="PROSITE" id="PS50222"/>
    </source>
</evidence>
<dbReference type="VEuPathDB" id="TrichDB:TRFO_07512"/>
<dbReference type="PROSITE" id="PS50222">
    <property type="entry name" value="EF_HAND_2"/>
    <property type="match status" value="1"/>
</dbReference>
<keyword evidence="4" id="KW-1185">Reference proteome</keyword>
<dbReference type="AlphaFoldDB" id="A0A1J4JR03"/>
<dbReference type="PANTHER" id="PTHR23048">
    <property type="entry name" value="MYOSIN LIGHT CHAIN 1, 3"/>
    <property type="match status" value="1"/>
</dbReference>
<dbReference type="InterPro" id="IPR050230">
    <property type="entry name" value="CALM/Myosin/TropC-like"/>
</dbReference>
<dbReference type="PANTHER" id="PTHR23048:SF0">
    <property type="entry name" value="CALMODULIN LIKE 3"/>
    <property type="match status" value="1"/>
</dbReference>
<gene>
    <name evidence="3" type="ORF">TRFO_07512</name>
</gene>
<dbReference type="Pfam" id="PF13499">
    <property type="entry name" value="EF-hand_7"/>
    <property type="match status" value="1"/>
</dbReference>
<proteinExistence type="predicted"/>
<dbReference type="InterPro" id="IPR011992">
    <property type="entry name" value="EF-hand-dom_pair"/>
</dbReference>
<dbReference type="GeneID" id="94828427"/>
<dbReference type="InterPro" id="IPR002048">
    <property type="entry name" value="EF_hand_dom"/>
</dbReference>
<evidence type="ECO:0000313" key="3">
    <source>
        <dbReference type="EMBL" id="OHT01607.1"/>
    </source>
</evidence>
<protein>
    <submittedName>
        <fullName evidence="3">Calmodulin</fullName>
    </submittedName>
</protein>
<dbReference type="OrthoDB" id="429467at2759"/>
<name>A0A1J4JR03_9EUKA</name>